<dbReference type="Pfam" id="PF13173">
    <property type="entry name" value="AAA_14"/>
    <property type="match status" value="1"/>
</dbReference>
<protein>
    <submittedName>
        <fullName evidence="3">ATP-binding protein</fullName>
    </submittedName>
</protein>
<evidence type="ECO:0000259" key="1">
    <source>
        <dbReference type="Pfam" id="PF13173"/>
    </source>
</evidence>
<dbReference type="Pfam" id="PF13635">
    <property type="entry name" value="DUF4143"/>
    <property type="match status" value="1"/>
</dbReference>
<dbReference type="PANTHER" id="PTHR43566:SF1">
    <property type="entry name" value="AAA+ ATPASE DOMAIN-CONTAINING PROTEIN"/>
    <property type="match status" value="1"/>
</dbReference>
<sequence length="380" mass="44389">MHLDRSIMTEFHNKVRPGKVLILLGARRVGKSELIKAYLKDKDESTFLLLSGEDQQTVEVLQERSVVNYARLIGDRKMLIIDEAQKVDEIGLKLKVMVDHFPDVAFIATGSSVFDLTNKLGEPLVGRSNTLMLYPLAQMEFAQKETFVETKSHLEERLILGSYPELTHYKTWIDKEEYLRELTNSYLLRDILEFEGIRRADKIMDILRMLAFQIGREVNVEELAKNAKGISRNTVENYLDLLSKVFIIYKVEGFSRNLRKEITKMNRWYFYDNGIRNAVINNYNKISLRADSGQLWENYIMAERLKFLACSKRHANRYFWRTYDQQEIDLIEEEAAVLRAYEFKWSEKGKTKAPGGWSKAYPDASFNLVNPKNYLDFITT</sequence>
<accession>A0A7K3WPE8</accession>
<evidence type="ECO:0000313" key="4">
    <source>
        <dbReference type="Proteomes" id="UP000486602"/>
    </source>
</evidence>
<dbReference type="AlphaFoldDB" id="A0A7K3WPE8"/>
<feature type="domain" description="AAA" evidence="1">
    <location>
        <begin position="19"/>
        <end position="141"/>
    </location>
</feature>
<dbReference type="Gene3D" id="3.40.50.300">
    <property type="entry name" value="P-loop containing nucleotide triphosphate hydrolases"/>
    <property type="match status" value="1"/>
</dbReference>
<dbReference type="GO" id="GO:0005524">
    <property type="term" value="F:ATP binding"/>
    <property type="evidence" value="ECO:0007669"/>
    <property type="project" value="UniProtKB-KW"/>
</dbReference>
<comment type="caution">
    <text evidence="3">The sequence shown here is derived from an EMBL/GenBank/DDBJ whole genome shotgun (WGS) entry which is preliminary data.</text>
</comment>
<gene>
    <name evidence="3" type="ORF">G3O08_04515</name>
</gene>
<dbReference type="Proteomes" id="UP000486602">
    <property type="component" value="Unassembled WGS sequence"/>
</dbReference>
<proteinExistence type="predicted"/>
<reference evidence="3 4" key="1">
    <citation type="submission" date="2020-02" db="EMBL/GenBank/DDBJ databases">
        <title>Out from the shadows clarifying the taxonomy of the family Cryomorphaceae and related taxa by utilizing the GTDB taxonomic framework.</title>
        <authorList>
            <person name="Bowman J.P."/>
        </authorList>
    </citation>
    <scope>NUCLEOTIDE SEQUENCE [LARGE SCALE GENOMIC DNA]</scope>
    <source>
        <strain evidence="3 4">QSSC 1-22</strain>
    </source>
</reference>
<dbReference type="InterPro" id="IPR041682">
    <property type="entry name" value="AAA_14"/>
</dbReference>
<keyword evidence="4" id="KW-1185">Reference proteome</keyword>
<keyword evidence="3" id="KW-0547">Nucleotide-binding</keyword>
<dbReference type="InterPro" id="IPR027417">
    <property type="entry name" value="P-loop_NTPase"/>
</dbReference>
<dbReference type="SUPFAM" id="SSF52540">
    <property type="entry name" value="P-loop containing nucleoside triphosphate hydrolases"/>
    <property type="match status" value="1"/>
</dbReference>
<dbReference type="EMBL" id="JAAGVY010000005">
    <property type="protein sequence ID" value="NEN22762.1"/>
    <property type="molecule type" value="Genomic_DNA"/>
</dbReference>
<dbReference type="PANTHER" id="PTHR43566">
    <property type="entry name" value="CONSERVED PROTEIN"/>
    <property type="match status" value="1"/>
</dbReference>
<feature type="domain" description="DUF4143" evidence="2">
    <location>
        <begin position="189"/>
        <end position="346"/>
    </location>
</feature>
<dbReference type="InterPro" id="IPR025420">
    <property type="entry name" value="DUF4143"/>
</dbReference>
<evidence type="ECO:0000313" key="3">
    <source>
        <dbReference type="EMBL" id="NEN22762.1"/>
    </source>
</evidence>
<evidence type="ECO:0000259" key="2">
    <source>
        <dbReference type="Pfam" id="PF13635"/>
    </source>
</evidence>
<keyword evidence="3" id="KW-0067">ATP-binding</keyword>
<organism evidence="3 4">
    <name type="scientific">Cryomorpha ignava</name>
    <dbReference type="NCBI Taxonomy" id="101383"/>
    <lineage>
        <taxon>Bacteria</taxon>
        <taxon>Pseudomonadati</taxon>
        <taxon>Bacteroidota</taxon>
        <taxon>Flavobacteriia</taxon>
        <taxon>Flavobacteriales</taxon>
        <taxon>Cryomorphaceae</taxon>
        <taxon>Cryomorpha</taxon>
    </lineage>
</organism>
<name>A0A7K3WPE8_9FLAO</name>